<name>T1BNQ8_9ZZZZ</name>
<dbReference type="GO" id="GO:0009982">
    <property type="term" value="F:pseudouridine synthase activity"/>
    <property type="evidence" value="ECO:0007669"/>
    <property type="project" value="InterPro"/>
</dbReference>
<evidence type="ECO:0000313" key="1">
    <source>
        <dbReference type="EMBL" id="EQD55600.1"/>
    </source>
</evidence>
<dbReference type="Gene3D" id="3.30.2350.20">
    <property type="entry name" value="TruD, catalytic domain"/>
    <property type="match status" value="1"/>
</dbReference>
<dbReference type="Pfam" id="PF01142">
    <property type="entry name" value="TruD"/>
    <property type="match status" value="1"/>
</dbReference>
<proteinExistence type="predicted"/>
<dbReference type="InterPro" id="IPR020103">
    <property type="entry name" value="PsdUridine_synth_cat_dom_sf"/>
</dbReference>
<dbReference type="GO" id="GO:0003723">
    <property type="term" value="F:RNA binding"/>
    <property type="evidence" value="ECO:0007669"/>
    <property type="project" value="InterPro"/>
</dbReference>
<protein>
    <submittedName>
        <fullName evidence="1">tRNA pseudouridine synthase D</fullName>
        <ecNumber evidence="1">5.4.99.-</ecNumber>
    </submittedName>
</protein>
<reference evidence="1" key="2">
    <citation type="journal article" date="2014" name="ISME J.">
        <title>Microbial stratification in low pH oxic and suboxic macroscopic growths along an acid mine drainage.</title>
        <authorList>
            <person name="Mendez-Garcia C."/>
            <person name="Mesa V."/>
            <person name="Sprenger R.R."/>
            <person name="Richter M."/>
            <person name="Diez M.S."/>
            <person name="Solano J."/>
            <person name="Bargiela R."/>
            <person name="Golyshina O.V."/>
            <person name="Manteca A."/>
            <person name="Ramos J.L."/>
            <person name="Gallego J.R."/>
            <person name="Llorente I."/>
            <person name="Martins Dos Santos V.A."/>
            <person name="Jensen O.N."/>
            <person name="Pelaez A.I."/>
            <person name="Sanchez J."/>
            <person name="Ferrer M."/>
        </authorList>
    </citation>
    <scope>NUCLEOTIDE SEQUENCE</scope>
</reference>
<dbReference type="AlphaFoldDB" id="T1BNQ8"/>
<dbReference type="SUPFAM" id="SSF55120">
    <property type="entry name" value="Pseudouridine synthase"/>
    <property type="match status" value="1"/>
</dbReference>
<dbReference type="GO" id="GO:0001522">
    <property type="term" value="P:pseudouridine synthesis"/>
    <property type="evidence" value="ECO:0007669"/>
    <property type="project" value="InterPro"/>
</dbReference>
<dbReference type="EMBL" id="AUZX01008558">
    <property type="protein sequence ID" value="EQD55600.1"/>
    <property type="molecule type" value="Genomic_DNA"/>
</dbReference>
<dbReference type="InterPro" id="IPR042214">
    <property type="entry name" value="TruD_catalytic"/>
</dbReference>
<accession>T1BNQ8</accession>
<gene>
    <name evidence="1" type="ORF">B1A_11889</name>
</gene>
<dbReference type="EC" id="5.4.99.-" evidence="1"/>
<feature type="non-terminal residue" evidence="1">
    <location>
        <position position="1"/>
    </location>
</feature>
<sequence length="123" mass="12862">SHPGVPVGPDNLAEARRWVEEGGARVAGPLVGYATPPSRGVPGEILEKILGREGVTRESFRVFSAPEVASAGAFRPVLVPAPSISLEEAAAGVRFGFSLPKGAYATVLLREFLKVPDPAFPSN</sequence>
<comment type="caution">
    <text evidence="1">The sequence shown here is derived from an EMBL/GenBank/DDBJ whole genome shotgun (WGS) entry which is preliminary data.</text>
</comment>
<keyword evidence="1" id="KW-0413">Isomerase</keyword>
<organism evidence="1">
    <name type="scientific">mine drainage metagenome</name>
    <dbReference type="NCBI Taxonomy" id="410659"/>
    <lineage>
        <taxon>unclassified sequences</taxon>
        <taxon>metagenomes</taxon>
        <taxon>ecological metagenomes</taxon>
    </lineage>
</organism>
<reference evidence="1" key="1">
    <citation type="submission" date="2013-08" db="EMBL/GenBank/DDBJ databases">
        <authorList>
            <person name="Mendez C."/>
            <person name="Richter M."/>
            <person name="Ferrer M."/>
            <person name="Sanchez J."/>
        </authorList>
    </citation>
    <scope>NUCLEOTIDE SEQUENCE</scope>
</reference>
<dbReference type="InterPro" id="IPR001656">
    <property type="entry name" value="PsdUridine_synth_TruD"/>
</dbReference>